<dbReference type="InterPro" id="IPR031952">
    <property type="entry name" value="MOEP19_KH-like"/>
</dbReference>
<dbReference type="InterPro" id="IPR036612">
    <property type="entry name" value="KH_dom_type_1_sf"/>
</dbReference>
<dbReference type="Pfam" id="PF16005">
    <property type="entry name" value="MOEP19"/>
    <property type="match status" value="1"/>
</dbReference>
<dbReference type="GO" id="GO:0003729">
    <property type="term" value="F:mRNA binding"/>
    <property type="evidence" value="ECO:0007669"/>
    <property type="project" value="TreeGrafter"/>
</dbReference>
<proteinExistence type="inferred from homology"/>
<comment type="similarity">
    <text evidence="1">Belongs to the KHDC1 family.</text>
</comment>
<dbReference type="PANTHER" id="PTHR31368">
    <property type="entry name" value="DEVELOPMENT PLURPOTENCY-ASSOCIATED PROTEIN 1/5 FAMILY MEMBER"/>
    <property type="match status" value="1"/>
</dbReference>
<dbReference type="AlphaFoldDB" id="A0A8C0I3C3"/>
<accession>A0A8C0I3C3</accession>
<dbReference type="PANTHER" id="PTHR31368:SF4">
    <property type="entry name" value="DEVELOPMENTAL PLURIPOTENCY-ASSOCIATED 5 PROTEIN"/>
    <property type="match status" value="1"/>
</dbReference>
<dbReference type="Gene3D" id="3.30.1370.10">
    <property type="entry name" value="K Homology domain, type 1"/>
    <property type="match status" value="1"/>
</dbReference>
<reference evidence="3" key="1">
    <citation type="submission" date="2023-09" db="UniProtKB">
        <authorList>
            <consortium name="Ensembl"/>
        </authorList>
    </citation>
    <scope>IDENTIFICATION</scope>
</reference>
<evidence type="ECO:0000259" key="2">
    <source>
        <dbReference type="Pfam" id="PF16005"/>
    </source>
</evidence>
<dbReference type="GO" id="GO:0005737">
    <property type="term" value="C:cytoplasm"/>
    <property type="evidence" value="ECO:0007669"/>
    <property type="project" value="TreeGrafter"/>
</dbReference>
<evidence type="ECO:0000256" key="1">
    <source>
        <dbReference type="ARBA" id="ARBA00009081"/>
    </source>
</evidence>
<sequence>MGMGKLPERNDIPPWVGAPEVLKEPGVFQVQTGLLEAVFRPDGSRIPFVEQVSKVMLQMKGLETSDLAEVMVYGSYLCKFQTKWVRQSVALTLSPHTCLLWLSGAGMVQPEEVMNSLDLASRMKGSQFAVRPTWGREVERRLQPELQGVWFKLCSSLTGNTRLVSGLCLCL</sequence>
<dbReference type="GeneTree" id="ENSGT00940000154353"/>
<dbReference type="Ensembl" id="ENSBMST00010025751.1">
    <property type="protein sequence ID" value="ENSBMSP00010023369.1"/>
    <property type="gene ID" value="ENSBMSG00010017000.1"/>
</dbReference>
<dbReference type="GO" id="GO:0010468">
    <property type="term" value="P:regulation of gene expression"/>
    <property type="evidence" value="ECO:0007669"/>
    <property type="project" value="TreeGrafter"/>
</dbReference>
<name>A0A8C0I3C3_BALMU</name>
<evidence type="ECO:0000313" key="3">
    <source>
        <dbReference type="Ensembl" id="ENSBMSP00010023369.1"/>
    </source>
</evidence>
<organism evidence="3">
    <name type="scientific">Balaenoptera musculus</name>
    <name type="common">Blue whale</name>
    <dbReference type="NCBI Taxonomy" id="9771"/>
    <lineage>
        <taxon>Eukaryota</taxon>
        <taxon>Metazoa</taxon>
        <taxon>Chordata</taxon>
        <taxon>Craniata</taxon>
        <taxon>Vertebrata</taxon>
        <taxon>Euteleostomi</taxon>
        <taxon>Mammalia</taxon>
        <taxon>Eutheria</taxon>
        <taxon>Laurasiatheria</taxon>
        <taxon>Artiodactyla</taxon>
        <taxon>Whippomorpha</taxon>
        <taxon>Cetacea</taxon>
        <taxon>Mysticeti</taxon>
        <taxon>Balaenopteridae</taxon>
        <taxon>Balaenoptera</taxon>
    </lineage>
</organism>
<feature type="domain" description="KH-like RNA-binding" evidence="2">
    <location>
        <begin position="13"/>
        <end position="90"/>
    </location>
</feature>
<protein>
    <recommendedName>
        <fullName evidence="2">KH-like RNA-binding domain-containing protein</fullName>
    </recommendedName>
</protein>